<dbReference type="InterPro" id="IPR037522">
    <property type="entry name" value="HD_GYP_dom"/>
</dbReference>
<evidence type="ECO:0000313" key="2">
    <source>
        <dbReference type="EMBL" id="SIS54412.1"/>
    </source>
</evidence>
<feature type="domain" description="HD-GYP" evidence="1">
    <location>
        <begin position="156"/>
        <end position="352"/>
    </location>
</feature>
<dbReference type="InterPro" id="IPR003607">
    <property type="entry name" value="HD/PDEase_dom"/>
</dbReference>
<dbReference type="PANTHER" id="PTHR43155:SF2">
    <property type="entry name" value="CYCLIC DI-GMP PHOSPHODIESTERASE PA4108"/>
    <property type="match status" value="1"/>
</dbReference>
<evidence type="ECO:0000259" key="1">
    <source>
        <dbReference type="PROSITE" id="PS51832"/>
    </source>
</evidence>
<dbReference type="Pfam" id="PF13487">
    <property type="entry name" value="HD_5"/>
    <property type="match status" value="1"/>
</dbReference>
<dbReference type="Proteomes" id="UP000187608">
    <property type="component" value="Unassembled WGS sequence"/>
</dbReference>
<evidence type="ECO:0000313" key="3">
    <source>
        <dbReference type="Proteomes" id="UP000187608"/>
    </source>
</evidence>
<dbReference type="EMBL" id="FTOC01000008">
    <property type="protein sequence ID" value="SIS54412.1"/>
    <property type="molecule type" value="Genomic_DNA"/>
</dbReference>
<dbReference type="AlphaFoldDB" id="A0A1N7JYJ2"/>
<proteinExistence type="predicted"/>
<accession>A0A1N7JYJ2</accession>
<dbReference type="SUPFAM" id="SSF109604">
    <property type="entry name" value="HD-domain/PDEase-like"/>
    <property type="match status" value="1"/>
</dbReference>
<name>A0A1N7JYJ2_9BACI</name>
<keyword evidence="3" id="KW-1185">Reference proteome</keyword>
<organism evidence="2 3">
    <name type="scientific">Salimicrobium flavidum</name>
    <dbReference type="NCBI Taxonomy" id="570947"/>
    <lineage>
        <taxon>Bacteria</taxon>
        <taxon>Bacillati</taxon>
        <taxon>Bacillota</taxon>
        <taxon>Bacilli</taxon>
        <taxon>Bacillales</taxon>
        <taxon>Bacillaceae</taxon>
        <taxon>Salimicrobium</taxon>
    </lineage>
</organism>
<protein>
    <submittedName>
        <fullName evidence="2">HD-GYP domain, c-di-GMP phosphodiesterase class II (Or its inactivated variant)</fullName>
    </submittedName>
</protein>
<sequence>MVVTIVKLLFSLNNQGYTSIVEAVILSCRIGRRKGRQMQVNVKELIPGCILTKDVEGKTSRPIIPKNTVIYPVHINTLHAFRIKEVEISAKLSNGEDFEEAVRNYEPETVQARVDDEFREQYLEGVYRHQKMFKRWRNGFDIDLPEIRDWFLPLLVEATKNRQEILRIHHYASEAEYIHHHSLSMGLIAGYLAQRLGLEKGEWIQVALGGLLSDCGMSYMSRDIMHKKGALSEKEIKEIQQHPVHSYRMVEDLTAMNKKVKLAVLQHHERLDGSGYPLGVRQDKIQFYSQIIAVSDIYHAMTSERPYRKKQSPFKVIDEIQKEQFGKYDMRVTKVLTEDLANISVGTTVRLSNNELADIVFVDPSTPAHLMVRLHRSEVFLSLKEEGLYVEEVY</sequence>
<dbReference type="STRING" id="570947.SAMN05421687_10855"/>
<reference evidence="3" key="1">
    <citation type="submission" date="2017-01" db="EMBL/GenBank/DDBJ databases">
        <authorList>
            <person name="Varghese N."/>
            <person name="Submissions S."/>
        </authorList>
    </citation>
    <scope>NUCLEOTIDE SEQUENCE [LARGE SCALE GENOMIC DNA]</scope>
    <source>
        <strain evidence="3">DSM 23127</strain>
    </source>
</reference>
<dbReference type="CDD" id="cd00077">
    <property type="entry name" value="HDc"/>
    <property type="match status" value="1"/>
</dbReference>
<gene>
    <name evidence="2" type="ORF">SAMN05421687_10855</name>
</gene>
<dbReference type="PROSITE" id="PS51832">
    <property type="entry name" value="HD_GYP"/>
    <property type="match status" value="1"/>
</dbReference>
<dbReference type="PANTHER" id="PTHR43155">
    <property type="entry name" value="CYCLIC DI-GMP PHOSPHODIESTERASE PA4108-RELATED"/>
    <property type="match status" value="1"/>
</dbReference>
<dbReference type="SMART" id="SM00471">
    <property type="entry name" value="HDc"/>
    <property type="match status" value="1"/>
</dbReference>
<dbReference type="Gene3D" id="1.10.3210.10">
    <property type="entry name" value="Hypothetical protein af1432"/>
    <property type="match status" value="1"/>
</dbReference>